<dbReference type="GO" id="GO:0071555">
    <property type="term" value="P:cell wall organization"/>
    <property type="evidence" value="ECO:0007669"/>
    <property type="project" value="UniProtKB-KW"/>
</dbReference>
<dbReference type="EMBL" id="NFLS01000016">
    <property type="protein sequence ID" value="OUQ55757.1"/>
    <property type="molecule type" value="Genomic_DNA"/>
</dbReference>
<dbReference type="GO" id="GO:0008658">
    <property type="term" value="F:penicillin binding"/>
    <property type="evidence" value="ECO:0007669"/>
    <property type="project" value="InterPro"/>
</dbReference>
<feature type="transmembrane region" description="Helical" evidence="10">
    <location>
        <begin position="20"/>
        <end position="42"/>
    </location>
</feature>
<dbReference type="GeneID" id="78203270"/>
<dbReference type="GO" id="GO:0005886">
    <property type="term" value="C:plasma membrane"/>
    <property type="evidence" value="ECO:0007669"/>
    <property type="project" value="UniProtKB-SubCell"/>
</dbReference>
<dbReference type="RefSeq" id="WP_087176483.1">
    <property type="nucleotide sequence ID" value="NZ_NFKZ01000013.1"/>
</dbReference>
<keyword evidence="5" id="KW-0133">Cell shape</keyword>
<keyword evidence="9" id="KW-0961">Cell wall biogenesis/degradation</keyword>
<dbReference type="Pfam" id="PF03717">
    <property type="entry name" value="PBP_dimer"/>
    <property type="match status" value="1"/>
</dbReference>
<evidence type="ECO:0000256" key="6">
    <source>
        <dbReference type="ARBA" id="ARBA00022984"/>
    </source>
</evidence>
<reference evidence="15 16" key="1">
    <citation type="submission" date="2017-04" db="EMBL/GenBank/DDBJ databases">
        <title>Function of individual gut microbiota members based on whole genome sequencing of pure cultures obtained from chicken caecum.</title>
        <authorList>
            <person name="Medvecky M."/>
            <person name="Cejkova D."/>
            <person name="Polansky O."/>
            <person name="Karasova D."/>
            <person name="Kubasova T."/>
            <person name="Cizek A."/>
            <person name="Rychlik I."/>
        </authorList>
    </citation>
    <scope>NUCLEOTIDE SEQUENCE [LARGE SCALE GENOMIC DNA]</scope>
    <source>
        <strain evidence="15">An101</strain>
        <strain evidence="16">An115</strain>
    </source>
</reference>
<keyword evidence="14" id="KW-0131">Cell cycle</keyword>
<dbReference type="Proteomes" id="UP000196293">
    <property type="component" value="Unassembled WGS sequence"/>
</dbReference>
<evidence type="ECO:0000313" key="15">
    <source>
        <dbReference type="Proteomes" id="UP000195859"/>
    </source>
</evidence>
<comment type="subcellular location">
    <subcellularLocation>
        <location evidence="1">Cell membrane</location>
        <topology evidence="1">Single-pass membrane protein</topology>
    </subcellularLocation>
</comment>
<dbReference type="PANTHER" id="PTHR30627">
    <property type="entry name" value="PEPTIDOGLYCAN D,D-TRANSPEPTIDASE"/>
    <property type="match status" value="1"/>
</dbReference>
<keyword evidence="16" id="KW-1185">Reference proteome</keyword>
<comment type="caution">
    <text evidence="14">The sequence shown here is derived from an EMBL/GenBank/DDBJ whole genome shotgun (WGS) entry which is preliminary data.</text>
</comment>
<dbReference type="InterPro" id="IPR050515">
    <property type="entry name" value="Beta-lactam/transpept"/>
</dbReference>
<dbReference type="GO" id="GO:0071972">
    <property type="term" value="F:peptidoglycan L,D-transpeptidase activity"/>
    <property type="evidence" value="ECO:0007669"/>
    <property type="project" value="TreeGrafter"/>
</dbReference>
<dbReference type="Gene3D" id="3.90.1310.10">
    <property type="entry name" value="Penicillin-binding protein 2a (Domain 2)"/>
    <property type="match status" value="1"/>
</dbReference>
<dbReference type="InterPro" id="IPR005311">
    <property type="entry name" value="PBP_dimer"/>
</dbReference>
<keyword evidence="14" id="KW-0132">Cell division</keyword>
<evidence type="ECO:0000256" key="3">
    <source>
        <dbReference type="ARBA" id="ARBA00022475"/>
    </source>
</evidence>
<dbReference type="Gene3D" id="3.40.710.10">
    <property type="entry name" value="DD-peptidase/beta-lactamase superfamily"/>
    <property type="match status" value="1"/>
</dbReference>
<dbReference type="SUPFAM" id="SSF56519">
    <property type="entry name" value="Penicillin binding protein dimerisation domain"/>
    <property type="match status" value="1"/>
</dbReference>
<name>A0A1Y4VZL7_9LACO</name>
<dbReference type="AlphaFoldDB" id="A0A1Y4VZL7"/>
<dbReference type="Gene3D" id="1.10.10.1230">
    <property type="entry name" value="Penicillin-binding protein, N-terminal non-catalytic domain, head sub-domain"/>
    <property type="match status" value="1"/>
</dbReference>
<evidence type="ECO:0000256" key="7">
    <source>
        <dbReference type="ARBA" id="ARBA00022989"/>
    </source>
</evidence>
<evidence type="ECO:0000256" key="9">
    <source>
        <dbReference type="ARBA" id="ARBA00023316"/>
    </source>
</evidence>
<evidence type="ECO:0000313" key="16">
    <source>
        <dbReference type="Proteomes" id="UP000196293"/>
    </source>
</evidence>
<dbReference type="PANTHER" id="PTHR30627:SF2">
    <property type="entry name" value="PEPTIDOGLYCAN D,D-TRANSPEPTIDASE MRDA"/>
    <property type="match status" value="1"/>
</dbReference>
<dbReference type="InterPro" id="IPR012338">
    <property type="entry name" value="Beta-lactam/transpept-like"/>
</dbReference>
<dbReference type="GO" id="GO:0051301">
    <property type="term" value="P:cell division"/>
    <property type="evidence" value="ECO:0007669"/>
    <property type="project" value="UniProtKB-KW"/>
</dbReference>
<dbReference type="InterPro" id="IPR001460">
    <property type="entry name" value="PCN-bd_Tpept"/>
</dbReference>
<keyword evidence="6" id="KW-0573">Peptidoglycan synthesis</keyword>
<dbReference type="GO" id="GO:0008360">
    <property type="term" value="P:regulation of cell shape"/>
    <property type="evidence" value="ECO:0007669"/>
    <property type="project" value="UniProtKB-KW"/>
</dbReference>
<evidence type="ECO:0000256" key="4">
    <source>
        <dbReference type="ARBA" id="ARBA00022692"/>
    </source>
</evidence>
<keyword evidence="8 10" id="KW-0472">Membrane</keyword>
<evidence type="ECO:0000259" key="12">
    <source>
        <dbReference type="Pfam" id="PF03717"/>
    </source>
</evidence>
<keyword evidence="4 10" id="KW-0812">Transmembrane</keyword>
<dbReference type="EMBL" id="NFLZ01000018">
    <property type="protein sequence ID" value="OUQ75401.1"/>
    <property type="molecule type" value="Genomic_DNA"/>
</dbReference>
<dbReference type="SUPFAM" id="SSF56601">
    <property type="entry name" value="beta-lactamase/transpeptidase-like"/>
    <property type="match status" value="1"/>
</dbReference>
<gene>
    <name evidence="14" type="ORF">B5E44_07250</name>
    <name evidence="13" type="ORF">B5E59_06670</name>
</gene>
<feature type="domain" description="Penicillin-binding protein transpeptidase" evidence="11">
    <location>
        <begin position="354"/>
        <end position="690"/>
    </location>
</feature>
<evidence type="ECO:0000256" key="10">
    <source>
        <dbReference type="SAM" id="Phobius"/>
    </source>
</evidence>
<proteinExistence type="inferred from homology"/>
<sequence length="702" mass="76456">MDYFRKNSGTGSNKQSSTPIRMRIIVGVILVLFAMLIGQLAYLQLVYGSRFKAEVQQSDSTVVSNQVPRGVMYDAKGHVLVGNKATNAITYTKSASTTTTQIYQISNALSNYIKITDEKPTKQMIADYYLADKDNNTKISAKLPKSAKVDASGNKKTNSEVYQAAIAYVEKMDPKLTEKQKTAALIFNKISGAYTLSTIYIKNKGLTDKEIAQVGEHLSELPGVGIGTDWQRSYPNGSSIQSIIGSVSTEKSGLPSDNLQYYLRNGYSRNDRVGTSYLEEEYEPLLKGTKSTSKVTTKSNGNIQQTKTVYDGQAGDSLMLTIDAKYQKEVQASLKRIYGSAIGAGAARYSNGAYAVAMNPNTGALLAVAGINRNTNTGKTTDNALGVINQSFVMGSAVKGATVSGGLINKVITPTNNTFPDTPIYLPGSPVKKSVYPVGTFSSLDAETALEVSSNIYMMNLAMNWVGAKYVPKTYIHMPDNAFNTLRRNFAMFGLGQKTGVDLPGEVAGIEGKSFNSKGNILSGSVLDLAYGNYDAYTPIQLAQYVSTIANGGYRMQPYIVQSVGKTSKDGKKIYINYNKKPNVQQSIPWTTDELNVVREGFWRVVHGTNGWGTAHYLKDVKPSVSGKTGTAQTFYYDAEHPNRKHNIELINSTFIGYAPSKNPKLAVAVVFSGLDPDMEGTYTLQVAKAMIQDYFKLHSTK</sequence>
<accession>A0A1Y4VZL7</accession>
<comment type="similarity">
    <text evidence="2">Belongs to the transpeptidase family.</text>
</comment>
<evidence type="ECO:0000259" key="11">
    <source>
        <dbReference type="Pfam" id="PF00905"/>
    </source>
</evidence>
<evidence type="ECO:0000313" key="13">
    <source>
        <dbReference type="EMBL" id="OUQ55757.1"/>
    </source>
</evidence>
<dbReference type="GO" id="GO:0009252">
    <property type="term" value="P:peptidoglycan biosynthetic process"/>
    <property type="evidence" value="ECO:0007669"/>
    <property type="project" value="UniProtKB-KW"/>
</dbReference>
<evidence type="ECO:0000256" key="2">
    <source>
        <dbReference type="ARBA" id="ARBA00007171"/>
    </source>
</evidence>
<reference evidence="14" key="2">
    <citation type="journal article" date="2018" name="BMC Genomics">
        <title>Whole genome sequencing and function prediction of 133 gut anaerobes isolated from chicken caecum in pure cultures.</title>
        <authorList>
            <person name="Medvecky M."/>
            <person name="Cejkova D."/>
            <person name="Polansky O."/>
            <person name="Karasova D."/>
            <person name="Kubasova T."/>
            <person name="Cizek A."/>
            <person name="Rychlik I."/>
        </authorList>
    </citation>
    <scope>NUCLEOTIDE SEQUENCE</scope>
    <source>
        <strain evidence="14">An101</strain>
        <strain evidence="13">An115</strain>
    </source>
</reference>
<protein>
    <submittedName>
        <fullName evidence="14">Cell division protein FtsI</fullName>
    </submittedName>
</protein>
<feature type="domain" description="Penicillin-binding protein dimerisation" evidence="12">
    <location>
        <begin position="66"/>
        <end position="306"/>
    </location>
</feature>
<evidence type="ECO:0000256" key="8">
    <source>
        <dbReference type="ARBA" id="ARBA00023136"/>
    </source>
</evidence>
<keyword evidence="3" id="KW-1003">Cell membrane</keyword>
<evidence type="ECO:0000256" key="5">
    <source>
        <dbReference type="ARBA" id="ARBA00022960"/>
    </source>
</evidence>
<organism evidence="14 15">
    <name type="scientific">Lactobacillus gallinarum</name>
    <dbReference type="NCBI Taxonomy" id="52242"/>
    <lineage>
        <taxon>Bacteria</taxon>
        <taxon>Bacillati</taxon>
        <taxon>Bacillota</taxon>
        <taxon>Bacilli</taxon>
        <taxon>Lactobacillales</taxon>
        <taxon>Lactobacillaceae</taxon>
        <taxon>Lactobacillus</taxon>
    </lineage>
</organism>
<evidence type="ECO:0000256" key="1">
    <source>
        <dbReference type="ARBA" id="ARBA00004162"/>
    </source>
</evidence>
<keyword evidence="7 10" id="KW-1133">Transmembrane helix</keyword>
<evidence type="ECO:0000313" key="14">
    <source>
        <dbReference type="EMBL" id="OUQ75401.1"/>
    </source>
</evidence>
<dbReference type="InterPro" id="IPR036138">
    <property type="entry name" value="PBP_dimer_sf"/>
</dbReference>
<dbReference type="Proteomes" id="UP000195859">
    <property type="component" value="Unassembled WGS sequence"/>
</dbReference>
<dbReference type="Pfam" id="PF00905">
    <property type="entry name" value="Transpeptidase"/>
    <property type="match status" value="1"/>
</dbReference>